<dbReference type="PANTHER" id="PTHR30618:SF0">
    <property type="entry name" value="PURINE-URACIL PERMEASE NCS1"/>
    <property type="match status" value="1"/>
</dbReference>
<feature type="transmembrane region" description="Helical" evidence="7">
    <location>
        <begin position="333"/>
        <end position="355"/>
    </location>
</feature>
<evidence type="ECO:0000256" key="7">
    <source>
        <dbReference type="SAM" id="Phobius"/>
    </source>
</evidence>
<dbReference type="PANTHER" id="PTHR30618">
    <property type="entry name" value="NCS1 FAMILY PURINE/PYRIMIDINE TRANSPORTER"/>
    <property type="match status" value="1"/>
</dbReference>
<dbReference type="GO" id="GO:0005886">
    <property type="term" value="C:plasma membrane"/>
    <property type="evidence" value="ECO:0007669"/>
    <property type="project" value="TreeGrafter"/>
</dbReference>
<evidence type="ECO:0000256" key="3">
    <source>
        <dbReference type="ARBA" id="ARBA00022692"/>
    </source>
</evidence>
<dbReference type="CDD" id="cd11482">
    <property type="entry name" value="SLC-NCS1sbd_NRT1-like"/>
    <property type="match status" value="1"/>
</dbReference>
<keyword evidence="5 7" id="KW-0472">Membrane</keyword>
<comment type="caution">
    <text evidence="8">The sequence shown here is derived from an EMBL/GenBank/DDBJ whole genome shotgun (WGS) entry which is preliminary data.</text>
</comment>
<reference evidence="9" key="1">
    <citation type="submission" date="2019-06" db="EMBL/GenBank/DDBJ databases">
        <authorList>
            <person name="Broberg M."/>
        </authorList>
    </citation>
    <scope>NUCLEOTIDE SEQUENCE [LARGE SCALE GENOMIC DNA]</scope>
</reference>
<gene>
    <name evidence="8" type="ORF">CBYS24578_00018713</name>
</gene>
<feature type="transmembrane region" description="Helical" evidence="7">
    <location>
        <begin position="165"/>
        <end position="184"/>
    </location>
</feature>
<evidence type="ECO:0000256" key="2">
    <source>
        <dbReference type="ARBA" id="ARBA00008974"/>
    </source>
</evidence>
<sequence>MTDGKIGSTNKEQLTRKLEYNVDPNSDIGTDLSSIINIMNFARERLHTAAREVKAKSTSLEAWKLPKNTSSLAPDYIWTNADQDPVPPEKQTWTAWSFAGYWFSDLFNVTGWQIASSTILNGLGTTDAILIALLAGFCNAVPTVLNGAIGAKYHIPFPVVIRSSFGYWFSYFAVVSRCILALFWFSLQGYSGCSSIEAIIVAIWPSFASLPNSLPESAGITTKTMVCYLIYNIFQFPLLLIPTHKLQWLFLAKAILVPPMVLGMTIWTCLRAGGSIEIFQVQPTVFGADRVWLWLGTLTSVTGGYSTIAVNIPDFSRFSKSPGAQWIQLPLIPFLKVFVSLFGIICTGASIHIYGQYVWDPLKIVSSWGTTPGGRFLAFFCAVIWLIAQVCTNISANSISFANDMTTMFPKWFNIRRGVVFASLVGAWGLVPWKINKAAGSLLSFMSGYAIILGPFAGIMIADYYLVRRKELDVIELYDSKGKYRYNKFGVNWRAFVVFFSVFIPLLPGLARVVSPSSVSIDIGLRHLYSISWLFGFITSLVSYFLLMKIFPARSTMARSQSSIEGVEAARSQSTAGDDKEKA</sequence>
<accession>A0A9N9Y8G5</accession>
<dbReference type="EMBL" id="CABFNO020001505">
    <property type="protein sequence ID" value="CAG9992905.1"/>
    <property type="molecule type" value="Genomic_DNA"/>
</dbReference>
<name>A0A9N9Y8G5_9HYPO</name>
<organism evidence="8 9">
    <name type="scientific">Clonostachys byssicola</name>
    <dbReference type="NCBI Taxonomy" id="160290"/>
    <lineage>
        <taxon>Eukaryota</taxon>
        <taxon>Fungi</taxon>
        <taxon>Dikarya</taxon>
        <taxon>Ascomycota</taxon>
        <taxon>Pezizomycotina</taxon>
        <taxon>Sordariomycetes</taxon>
        <taxon>Hypocreomycetidae</taxon>
        <taxon>Hypocreales</taxon>
        <taxon>Bionectriaceae</taxon>
        <taxon>Clonostachys</taxon>
    </lineage>
</organism>
<feature type="transmembrane region" description="Helical" evidence="7">
    <location>
        <begin position="491"/>
        <end position="511"/>
    </location>
</feature>
<dbReference type="InterPro" id="IPR045225">
    <property type="entry name" value="Uracil/uridine/allantoin_perm"/>
</dbReference>
<protein>
    <submittedName>
        <fullName evidence="8">Uncharacterized protein</fullName>
    </submittedName>
</protein>
<feature type="transmembrane region" description="Helical" evidence="7">
    <location>
        <begin position="447"/>
        <end position="467"/>
    </location>
</feature>
<dbReference type="Pfam" id="PF02133">
    <property type="entry name" value="Transp_cyt_pur"/>
    <property type="match status" value="1"/>
</dbReference>
<keyword evidence="9" id="KW-1185">Reference proteome</keyword>
<dbReference type="OrthoDB" id="2018619at2759"/>
<evidence type="ECO:0000256" key="1">
    <source>
        <dbReference type="ARBA" id="ARBA00004141"/>
    </source>
</evidence>
<keyword evidence="3 7" id="KW-0812">Transmembrane</keyword>
<feature type="transmembrane region" description="Helical" evidence="7">
    <location>
        <begin position="531"/>
        <end position="551"/>
    </location>
</feature>
<reference evidence="8 9" key="2">
    <citation type="submission" date="2021-10" db="EMBL/GenBank/DDBJ databases">
        <authorList>
            <person name="Piombo E."/>
        </authorList>
    </citation>
    <scope>NUCLEOTIDE SEQUENCE [LARGE SCALE GENOMIC DNA]</scope>
</reference>
<dbReference type="GO" id="GO:0015205">
    <property type="term" value="F:nucleobase transmembrane transporter activity"/>
    <property type="evidence" value="ECO:0007669"/>
    <property type="project" value="TreeGrafter"/>
</dbReference>
<evidence type="ECO:0000256" key="5">
    <source>
        <dbReference type="ARBA" id="ARBA00023136"/>
    </source>
</evidence>
<feature type="region of interest" description="Disordered" evidence="6">
    <location>
        <begin position="563"/>
        <end position="583"/>
    </location>
</feature>
<dbReference type="InterPro" id="IPR001248">
    <property type="entry name" value="Pur-cyt_permease"/>
</dbReference>
<dbReference type="Gene3D" id="1.10.4160.10">
    <property type="entry name" value="Hydantoin permease"/>
    <property type="match status" value="1"/>
</dbReference>
<dbReference type="AlphaFoldDB" id="A0A9N9Y8G5"/>
<evidence type="ECO:0000313" key="9">
    <source>
        <dbReference type="Proteomes" id="UP000754883"/>
    </source>
</evidence>
<feature type="transmembrane region" description="Helical" evidence="7">
    <location>
        <begin position="196"/>
        <end position="214"/>
    </location>
</feature>
<proteinExistence type="inferred from homology"/>
<evidence type="ECO:0000256" key="4">
    <source>
        <dbReference type="ARBA" id="ARBA00022989"/>
    </source>
</evidence>
<keyword evidence="4 7" id="KW-1133">Transmembrane helix</keyword>
<evidence type="ECO:0000313" key="8">
    <source>
        <dbReference type="EMBL" id="CAG9992905.1"/>
    </source>
</evidence>
<feature type="transmembrane region" description="Helical" evidence="7">
    <location>
        <begin position="375"/>
        <end position="396"/>
    </location>
</feature>
<evidence type="ECO:0000256" key="6">
    <source>
        <dbReference type="SAM" id="MobiDB-lite"/>
    </source>
</evidence>
<feature type="transmembrane region" description="Helical" evidence="7">
    <location>
        <begin position="291"/>
        <end position="312"/>
    </location>
</feature>
<feature type="transmembrane region" description="Helical" evidence="7">
    <location>
        <begin position="417"/>
        <end position="435"/>
    </location>
</feature>
<dbReference type="Proteomes" id="UP000754883">
    <property type="component" value="Unassembled WGS sequence"/>
</dbReference>
<comment type="subcellular location">
    <subcellularLocation>
        <location evidence="1">Membrane</location>
        <topology evidence="1">Multi-pass membrane protein</topology>
    </subcellularLocation>
</comment>
<feature type="transmembrane region" description="Helical" evidence="7">
    <location>
        <begin position="128"/>
        <end position="145"/>
    </location>
</feature>
<comment type="similarity">
    <text evidence="2">Belongs to the purine-cytosine permease (2.A.39) family.</text>
</comment>
<feature type="transmembrane region" description="Helical" evidence="7">
    <location>
        <begin position="248"/>
        <end position="267"/>
    </location>
</feature>
<feature type="transmembrane region" description="Helical" evidence="7">
    <location>
        <begin position="220"/>
        <end position="241"/>
    </location>
</feature>